<feature type="transmembrane region" description="Helical" evidence="11">
    <location>
        <begin position="433"/>
        <end position="456"/>
    </location>
</feature>
<dbReference type="NCBIfam" id="NF037979">
    <property type="entry name" value="Na_transp"/>
    <property type="match status" value="1"/>
</dbReference>
<evidence type="ECO:0000256" key="8">
    <source>
        <dbReference type="PIRSR" id="PIRSR600175-1"/>
    </source>
</evidence>
<dbReference type="GO" id="GO:0006865">
    <property type="term" value="P:amino acid transport"/>
    <property type="evidence" value="ECO:0007669"/>
    <property type="project" value="TreeGrafter"/>
</dbReference>
<keyword evidence="4 10" id="KW-0812">Transmembrane</keyword>
<dbReference type="RefSeq" id="XP_014246487.1">
    <property type="nucleotide sequence ID" value="XM_014391001.2"/>
</dbReference>
<dbReference type="EnsemblMetazoa" id="XM_014391002.2">
    <property type="protein sequence ID" value="XP_014246488.1"/>
    <property type="gene ID" value="LOC106664917"/>
</dbReference>
<feature type="transmembrane region" description="Helical" evidence="11">
    <location>
        <begin position="302"/>
        <end position="323"/>
    </location>
</feature>
<dbReference type="KEGG" id="clec:106664917"/>
<feature type="transmembrane region" description="Helical" evidence="11">
    <location>
        <begin position="55"/>
        <end position="74"/>
    </location>
</feature>
<evidence type="ECO:0000313" key="13">
    <source>
        <dbReference type="Proteomes" id="UP000494040"/>
    </source>
</evidence>
<dbReference type="PROSITE" id="PS50267">
    <property type="entry name" value="NA_NEUROTRAN_SYMP_3"/>
    <property type="match status" value="1"/>
</dbReference>
<dbReference type="RefSeq" id="XP_014246490.1">
    <property type="nucleotide sequence ID" value="XM_014391004.2"/>
</dbReference>
<dbReference type="RefSeq" id="XP_014246489.1">
    <property type="nucleotide sequence ID" value="XM_014391003.2"/>
</dbReference>
<dbReference type="Pfam" id="PF00209">
    <property type="entry name" value="SNF"/>
    <property type="match status" value="1"/>
</dbReference>
<protein>
    <recommendedName>
        <fullName evidence="10">Transporter</fullName>
    </recommendedName>
</protein>
<keyword evidence="8" id="KW-0479">Metal-binding</keyword>
<dbReference type="RefSeq" id="XP_014246488.1">
    <property type="nucleotide sequence ID" value="XM_014391002.2"/>
</dbReference>
<dbReference type="PANTHER" id="PTHR11616">
    <property type="entry name" value="SODIUM/CHLORIDE DEPENDENT TRANSPORTER"/>
    <property type="match status" value="1"/>
</dbReference>
<feature type="binding site" evidence="8">
    <location>
        <position position="41"/>
    </location>
    <ligand>
        <name>Na(+)</name>
        <dbReference type="ChEBI" id="CHEBI:29101"/>
        <label>1</label>
    </ligand>
</feature>
<feature type="transmembrane region" description="Helical" evidence="11">
    <location>
        <begin position="273"/>
        <end position="290"/>
    </location>
</feature>
<keyword evidence="6 11" id="KW-1133">Transmembrane helix</keyword>
<evidence type="ECO:0000256" key="3">
    <source>
        <dbReference type="ARBA" id="ARBA00022448"/>
    </source>
</evidence>
<keyword evidence="7 11" id="KW-0472">Membrane</keyword>
<sequence length="587" mass="66189">MKTESWGTGSTLQQERARRGGWSNQLDFLFSCISLSVGLGNVWRFPYLCYENGGGVFLVTYSIAMCVCGIPMFFQEVAMGQYLGSGGCTLVGQLCPIFKGVGSATMTLVFFLNVYYCIIISWTLFYLISTFYYFPDLPWQFCDNYWNTINCYSPYSVGKISKVNATISSVEEFWKFRVLGMTNGITEIGGIRWELLLCLVLGWLMVYLIVCKGIHRSGKVIWVSALFPYIVLIILFVRAITLPGAGQGLFYFIYPQWEKLLYPKPWIDGATQIFFAYSIGTGALPALGSFNNFHHNCYRDTVITCIVNTLTSILAGCVTFSILGNLAHEQQLSVDKVVTSGPGLVFLTYPEVVVKLPGASAWAAIFFMMLIVLGIDSEFCLVESFITGMVDNWPKQLRPHRGKFTFVICFMLFILGIPMVTRGGFYIFKLMDYYSASGISLLWVCIFQTVALSWVFGAKKVGDCIEEMLGNRPNKFLHICWVYCAPITMIGIFLFYMAQFTPLQIGDYVYPFWAQFIGICISMASMLWIPGYAIYYLIVTPGPLIQKLKEGTKAKALYEEDPLPKNLLPWSDSSAVLLKRSSYDENH</sequence>
<dbReference type="EnsemblMetazoa" id="XM_014391001.2">
    <property type="protein sequence ID" value="XP_014246487.1"/>
    <property type="gene ID" value="LOC106664917"/>
</dbReference>
<feature type="transmembrane region" description="Helical" evidence="11">
    <location>
        <begin position="476"/>
        <end position="496"/>
    </location>
</feature>
<evidence type="ECO:0000256" key="11">
    <source>
        <dbReference type="SAM" id="Phobius"/>
    </source>
</evidence>
<proteinExistence type="inferred from homology"/>
<keyword evidence="5 10" id="KW-0769">Symport</keyword>
<feature type="transmembrane region" description="Helical" evidence="11">
    <location>
        <begin position="26"/>
        <end position="43"/>
    </location>
</feature>
<dbReference type="AlphaFoldDB" id="A0A8I6RJA5"/>
<dbReference type="InterPro" id="IPR000175">
    <property type="entry name" value="Na/ntran_symport"/>
</dbReference>
<keyword evidence="3 10" id="KW-0813">Transport</keyword>
<evidence type="ECO:0000256" key="7">
    <source>
        <dbReference type="ARBA" id="ARBA00023136"/>
    </source>
</evidence>
<evidence type="ECO:0000256" key="10">
    <source>
        <dbReference type="RuleBase" id="RU003732"/>
    </source>
</evidence>
<dbReference type="GO" id="GO:0046872">
    <property type="term" value="F:metal ion binding"/>
    <property type="evidence" value="ECO:0007669"/>
    <property type="project" value="UniProtKB-KW"/>
</dbReference>
<feature type="binding site" evidence="8">
    <location>
        <position position="308"/>
    </location>
    <ligand>
        <name>Na(+)</name>
        <dbReference type="ChEBI" id="CHEBI:29101"/>
        <label>1</label>
    </ligand>
</feature>
<dbReference type="PANTHER" id="PTHR11616:SF254">
    <property type="entry name" value="TRANSPORTER"/>
    <property type="match status" value="1"/>
</dbReference>
<evidence type="ECO:0000256" key="4">
    <source>
        <dbReference type="ARBA" id="ARBA00022692"/>
    </source>
</evidence>
<dbReference type="Proteomes" id="UP000494040">
    <property type="component" value="Unassembled WGS sequence"/>
</dbReference>
<feature type="transmembrane region" description="Helical" evidence="11">
    <location>
        <begin position="359"/>
        <end position="382"/>
    </location>
</feature>
<dbReference type="PROSITE" id="PS00610">
    <property type="entry name" value="NA_NEUROTRAN_SYMP_1"/>
    <property type="match status" value="1"/>
</dbReference>
<name>A0A8I6RJA5_CIMLE</name>
<feature type="transmembrane region" description="Helical" evidence="11">
    <location>
        <begin position="222"/>
        <end position="253"/>
    </location>
</feature>
<comment type="subcellular location">
    <subcellularLocation>
        <location evidence="1">Membrane</location>
        <topology evidence="1">Multi-pass membrane protein</topology>
    </subcellularLocation>
</comment>
<keyword evidence="8" id="KW-0915">Sodium</keyword>
<evidence type="ECO:0000256" key="6">
    <source>
        <dbReference type="ARBA" id="ARBA00022989"/>
    </source>
</evidence>
<reference evidence="12" key="1">
    <citation type="submission" date="2022-01" db="UniProtKB">
        <authorList>
            <consortium name="EnsemblMetazoa"/>
        </authorList>
    </citation>
    <scope>IDENTIFICATION</scope>
</reference>
<feature type="transmembrane region" description="Helical" evidence="11">
    <location>
        <begin position="403"/>
        <end position="421"/>
    </location>
</feature>
<feature type="binding site" evidence="8">
    <location>
        <position position="37"/>
    </location>
    <ligand>
        <name>Na(+)</name>
        <dbReference type="ChEBI" id="CHEBI:29101"/>
        <label>1</label>
    </ligand>
</feature>
<dbReference type="EnsemblMetazoa" id="XM_014391004.2">
    <property type="protein sequence ID" value="XP_014246490.1"/>
    <property type="gene ID" value="LOC106664917"/>
</dbReference>
<dbReference type="InterPro" id="IPR037272">
    <property type="entry name" value="SNS_sf"/>
</dbReference>
<dbReference type="SUPFAM" id="SSF161070">
    <property type="entry name" value="SNF-like"/>
    <property type="match status" value="1"/>
</dbReference>
<dbReference type="OMA" id="PGPWIDG"/>
<dbReference type="PRINTS" id="PR00176">
    <property type="entry name" value="NANEUSMPORT"/>
</dbReference>
<dbReference type="GO" id="GO:0015293">
    <property type="term" value="F:symporter activity"/>
    <property type="evidence" value="ECO:0007669"/>
    <property type="project" value="UniProtKB-KW"/>
</dbReference>
<keyword evidence="13" id="KW-1185">Reference proteome</keyword>
<dbReference type="OrthoDB" id="6581954at2759"/>
<keyword evidence="9" id="KW-1015">Disulfide bond</keyword>
<dbReference type="EnsemblMetazoa" id="XM_014391003.2">
    <property type="protein sequence ID" value="XP_014246489.1"/>
    <property type="gene ID" value="LOC106664917"/>
</dbReference>
<evidence type="ECO:0000313" key="12">
    <source>
        <dbReference type="EnsemblMetazoa" id="XP_014246490.1"/>
    </source>
</evidence>
<feature type="transmembrane region" description="Helical" evidence="11">
    <location>
        <begin position="191"/>
        <end position="210"/>
    </location>
</feature>
<feature type="binding site" evidence="8">
    <location>
        <position position="377"/>
    </location>
    <ligand>
        <name>Na(+)</name>
        <dbReference type="ChEBI" id="CHEBI:29101"/>
        <label>1</label>
    </ligand>
</feature>
<dbReference type="GO" id="GO:0005886">
    <property type="term" value="C:plasma membrane"/>
    <property type="evidence" value="ECO:0007669"/>
    <property type="project" value="TreeGrafter"/>
</dbReference>
<evidence type="ECO:0000256" key="1">
    <source>
        <dbReference type="ARBA" id="ARBA00004141"/>
    </source>
</evidence>
<feature type="transmembrane region" description="Helical" evidence="11">
    <location>
        <begin position="516"/>
        <end position="539"/>
    </location>
</feature>
<comment type="similarity">
    <text evidence="2 10">Belongs to the sodium:neurotransmitter symporter (SNF) (TC 2.A.22) family.</text>
</comment>
<feature type="disulfide bond" evidence="9">
    <location>
        <begin position="142"/>
        <end position="151"/>
    </location>
</feature>
<accession>A0A8I6RJA5</accession>
<dbReference type="GO" id="GO:0035725">
    <property type="term" value="P:sodium ion transmembrane transport"/>
    <property type="evidence" value="ECO:0007669"/>
    <property type="project" value="TreeGrafter"/>
</dbReference>
<evidence type="ECO:0000256" key="5">
    <source>
        <dbReference type="ARBA" id="ARBA00022847"/>
    </source>
</evidence>
<feature type="binding site" evidence="8">
    <location>
        <position position="373"/>
    </location>
    <ligand>
        <name>Na(+)</name>
        <dbReference type="ChEBI" id="CHEBI:29101"/>
        <label>1</label>
    </ligand>
</feature>
<dbReference type="GeneID" id="106664917"/>
<evidence type="ECO:0000256" key="9">
    <source>
        <dbReference type="PIRSR" id="PIRSR600175-2"/>
    </source>
</evidence>
<feature type="binding site" evidence="8">
    <location>
        <position position="376"/>
    </location>
    <ligand>
        <name>Na(+)</name>
        <dbReference type="ChEBI" id="CHEBI:29101"/>
        <label>1</label>
    </ligand>
</feature>
<evidence type="ECO:0000256" key="2">
    <source>
        <dbReference type="ARBA" id="ARBA00006459"/>
    </source>
</evidence>
<feature type="transmembrane region" description="Helical" evidence="11">
    <location>
        <begin position="108"/>
        <end position="134"/>
    </location>
</feature>
<organism evidence="12 13">
    <name type="scientific">Cimex lectularius</name>
    <name type="common">Bed bug</name>
    <name type="synonym">Acanthia lectularia</name>
    <dbReference type="NCBI Taxonomy" id="79782"/>
    <lineage>
        <taxon>Eukaryota</taxon>
        <taxon>Metazoa</taxon>
        <taxon>Ecdysozoa</taxon>
        <taxon>Arthropoda</taxon>
        <taxon>Hexapoda</taxon>
        <taxon>Insecta</taxon>
        <taxon>Pterygota</taxon>
        <taxon>Neoptera</taxon>
        <taxon>Paraneoptera</taxon>
        <taxon>Hemiptera</taxon>
        <taxon>Heteroptera</taxon>
        <taxon>Panheteroptera</taxon>
        <taxon>Cimicomorpha</taxon>
        <taxon>Cimicidae</taxon>
        <taxon>Cimex</taxon>
    </lineage>
</organism>